<accession>A0ABR6MC56</accession>
<dbReference type="SUPFAM" id="SSF51445">
    <property type="entry name" value="(Trans)glycosidases"/>
    <property type="match status" value="1"/>
</dbReference>
<feature type="chain" id="PRO_5046775985" description="chitinase" evidence="7">
    <location>
        <begin position="34"/>
        <end position="162"/>
    </location>
</feature>
<dbReference type="InterPro" id="IPR006311">
    <property type="entry name" value="TAT_signal"/>
</dbReference>
<feature type="signal peptide" evidence="7">
    <location>
        <begin position="1"/>
        <end position="33"/>
    </location>
</feature>
<dbReference type="EMBL" id="JACHJC010000001">
    <property type="protein sequence ID" value="MBB5112827.1"/>
    <property type="molecule type" value="Genomic_DNA"/>
</dbReference>
<comment type="catalytic activity">
    <reaction evidence="1">
        <text>Random endo-hydrolysis of N-acetyl-beta-D-glucosaminide (1-&gt;4)-beta-linkages in chitin and chitodextrins.</text>
        <dbReference type="EC" id="3.2.1.14"/>
    </reaction>
</comment>
<evidence type="ECO:0000256" key="4">
    <source>
        <dbReference type="ARBA" id="ARBA00023295"/>
    </source>
</evidence>
<evidence type="ECO:0000256" key="3">
    <source>
        <dbReference type="ARBA" id="ARBA00022801"/>
    </source>
</evidence>
<dbReference type="Gene3D" id="3.20.20.80">
    <property type="entry name" value="Glycosidases"/>
    <property type="match status" value="1"/>
</dbReference>
<dbReference type="InterPro" id="IPR017853">
    <property type="entry name" value="GH"/>
</dbReference>
<evidence type="ECO:0000256" key="6">
    <source>
        <dbReference type="RuleBase" id="RU004453"/>
    </source>
</evidence>
<comment type="similarity">
    <text evidence="6">Belongs to the glycosyl hydrolase 18 family.</text>
</comment>
<dbReference type="InterPro" id="IPR050314">
    <property type="entry name" value="Glycosyl_Hydrlase_18"/>
</dbReference>
<evidence type="ECO:0000313" key="9">
    <source>
        <dbReference type="EMBL" id="MBB5112827.1"/>
    </source>
</evidence>
<evidence type="ECO:0000256" key="2">
    <source>
        <dbReference type="ARBA" id="ARBA00012729"/>
    </source>
</evidence>
<proteinExistence type="inferred from homology"/>
<keyword evidence="10" id="KW-1185">Reference proteome</keyword>
<evidence type="ECO:0000256" key="1">
    <source>
        <dbReference type="ARBA" id="ARBA00000822"/>
    </source>
</evidence>
<protein>
    <recommendedName>
        <fullName evidence="2">chitinase</fullName>
        <ecNumber evidence="2">3.2.1.14</ecNumber>
    </recommendedName>
</protein>
<sequence>MPRPHLRRRLAAGALALATTAATLTLAPPAAEAVVLPNNFKSVGYMPSWSGNVNSIQYGKLTHINYAFVLPNGDGSLRPVENPSKLSSLVSLGHANNVKVSIAVGGWNDGDDSAFEALAANSGTRTAFVNNLIAFVNQYNLDGVDMDWEYPTRAPRRTTTRC</sequence>
<feature type="domain" description="GH18" evidence="8">
    <location>
        <begin position="40"/>
        <end position="162"/>
    </location>
</feature>
<gene>
    <name evidence="9" type="ORF">FHU28_002666</name>
</gene>
<reference evidence="9 10" key="1">
    <citation type="submission" date="2020-08" db="EMBL/GenBank/DDBJ databases">
        <title>Sequencing the genomes of 1000 actinobacteria strains.</title>
        <authorList>
            <person name="Klenk H.-P."/>
        </authorList>
    </citation>
    <scope>NUCLEOTIDE SEQUENCE [LARGE SCALE GENOMIC DNA]</scope>
    <source>
        <strain evidence="9 10">DSM 43036</strain>
    </source>
</reference>
<dbReference type="InterPro" id="IPR001223">
    <property type="entry name" value="Glyco_hydro18_cat"/>
</dbReference>
<dbReference type="CDD" id="cd00598">
    <property type="entry name" value="GH18_chitinase-like"/>
    <property type="match status" value="1"/>
</dbReference>
<evidence type="ECO:0000256" key="5">
    <source>
        <dbReference type="RuleBase" id="RU000489"/>
    </source>
</evidence>
<comment type="caution">
    <text evidence="9">The sequence shown here is derived from an EMBL/GenBank/DDBJ whole genome shotgun (WGS) entry which is preliminary data.</text>
</comment>
<dbReference type="EC" id="3.2.1.14" evidence="2"/>
<keyword evidence="3 5" id="KW-0378">Hydrolase</keyword>
<dbReference type="Pfam" id="PF00704">
    <property type="entry name" value="Glyco_hydro_18"/>
    <property type="match status" value="1"/>
</dbReference>
<dbReference type="Proteomes" id="UP000618986">
    <property type="component" value="Unassembled WGS sequence"/>
</dbReference>
<evidence type="ECO:0000256" key="7">
    <source>
        <dbReference type="SAM" id="SignalP"/>
    </source>
</evidence>
<evidence type="ECO:0000313" key="10">
    <source>
        <dbReference type="Proteomes" id="UP000618986"/>
    </source>
</evidence>
<keyword evidence="4 5" id="KW-0326">Glycosidase</keyword>
<dbReference type="RefSeq" id="WP_260412939.1">
    <property type="nucleotide sequence ID" value="NZ_JACHJC010000001.1"/>
</dbReference>
<name>A0ABR6MC56_MICEC</name>
<organism evidence="9 10">
    <name type="scientific">Micromonospora echinospora</name>
    <name type="common">Micromonospora purpurea</name>
    <dbReference type="NCBI Taxonomy" id="1877"/>
    <lineage>
        <taxon>Bacteria</taxon>
        <taxon>Bacillati</taxon>
        <taxon>Actinomycetota</taxon>
        <taxon>Actinomycetes</taxon>
        <taxon>Micromonosporales</taxon>
        <taxon>Micromonosporaceae</taxon>
        <taxon>Micromonospora</taxon>
    </lineage>
</organism>
<dbReference type="PROSITE" id="PS51318">
    <property type="entry name" value="TAT"/>
    <property type="match status" value="1"/>
</dbReference>
<dbReference type="PANTHER" id="PTHR11177:SF317">
    <property type="entry name" value="CHITINASE 12-RELATED"/>
    <property type="match status" value="1"/>
</dbReference>
<dbReference type="PANTHER" id="PTHR11177">
    <property type="entry name" value="CHITINASE"/>
    <property type="match status" value="1"/>
</dbReference>
<dbReference type="PROSITE" id="PS51910">
    <property type="entry name" value="GH18_2"/>
    <property type="match status" value="1"/>
</dbReference>
<dbReference type="PROSITE" id="PS01095">
    <property type="entry name" value="GH18_1"/>
    <property type="match status" value="1"/>
</dbReference>
<evidence type="ECO:0000259" key="8">
    <source>
        <dbReference type="PROSITE" id="PS51910"/>
    </source>
</evidence>
<dbReference type="GeneID" id="300296983"/>
<keyword evidence="7" id="KW-0732">Signal</keyword>
<dbReference type="InterPro" id="IPR001579">
    <property type="entry name" value="Glyco_hydro_18_chit_AS"/>
</dbReference>